<accession>A0ABT4UMV7</accession>
<evidence type="ECO:0000313" key="3">
    <source>
        <dbReference type="Proteomes" id="UP001210231"/>
    </source>
</evidence>
<feature type="transmembrane region" description="Helical" evidence="1">
    <location>
        <begin position="112"/>
        <end position="130"/>
    </location>
</feature>
<evidence type="ECO:0000256" key="1">
    <source>
        <dbReference type="SAM" id="Phobius"/>
    </source>
</evidence>
<protein>
    <recommendedName>
        <fullName evidence="4">DUF3592 domain-containing protein</fullName>
    </recommendedName>
</protein>
<keyword evidence="3" id="KW-1185">Reference proteome</keyword>
<dbReference type="Proteomes" id="UP001210231">
    <property type="component" value="Unassembled WGS sequence"/>
</dbReference>
<sequence>MKSYIVAGIIFLVAFIFQLRRNAEVNDIVEYGQTEKVVIIDKTDNCTNNTRNTNNVTIKTKRASIYRISIAYKECVKLNIGDSILIRYMNDRKDVLRVYNYNKPETVKKTNIDAYLFLVISLAFFIGAFINRSK</sequence>
<reference evidence="2 3" key="1">
    <citation type="submission" date="2022-12" db="EMBL/GenBank/DDBJ databases">
        <title>Chitinophagaceae gen. sp. nov., a new member of the family Chitinophagaceae, isolated from soil in a chemical factory.</title>
        <authorList>
            <person name="Ke Z."/>
        </authorList>
    </citation>
    <scope>NUCLEOTIDE SEQUENCE [LARGE SCALE GENOMIC DNA]</scope>
    <source>
        <strain evidence="2 3">LY-5</strain>
    </source>
</reference>
<keyword evidence="1" id="KW-1133">Transmembrane helix</keyword>
<organism evidence="2 3">
    <name type="scientific">Polluticaenibacter yanchengensis</name>
    <dbReference type="NCBI Taxonomy" id="3014562"/>
    <lineage>
        <taxon>Bacteria</taxon>
        <taxon>Pseudomonadati</taxon>
        <taxon>Bacteroidota</taxon>
        <taxon>Chitinophagia</taxon>
        <taxon>Chitinophagales</taxon>
        <taxon>Chitinophagaceae</taxon>
        <taxon>Polluticaenibacter</taxon>
    </lineage>
</organism>
<proteinExistence type="predicted"/>
<keyword evidence="1" id="KW-0812">Transmembrane</keyword>
<gene>
    <name evidence="2" type="ORF">O3P16_11790</name>
</gene>
<evidence type="ECO:0008006" key="4">
    <source>
        <dbReference type="Google" id="ProtNLM"/>
    </source>
</evidence>
<dbReference type="EMBL" id="JAQGEF010000013">
    <property type="protein sequence ID" value="MDA3615493.1"/>
    <property type="molecule type" value="Genomic_DNA"/>
</dbReference>
<comment type="caution">
    <text evidence="2">The sequence shown here is derived from an EMBL/GenBank/DDBJ whole genome shotgun (WGS) entry which is preliminary data.</text>
</comment>
<dbReference type="RefSeq" id="WP_407031819.1">
    <property type="nucleotide sequence ID" value="NZ_JAQGEF010000013.1"/>
</dbReference>
<keyword evidence="1" id="KW-0472">Membrane</keyword>
<name>A0ABT4UMV7_9BACT</name>
<evidence type="ECO:0000313" key="2">
    <source>
        <dbReference type="EMBL" id="MDA3615493.1"/>
    </source>
</evidence>